<reference evidence="2" key="1">
    <citation type="journal article" date="2015" name="Nature">
        <title>Complex archaea that bridge the gap between prokaryotes and eukaryotes.</title>
        <authorList>
            <person name="Spang A."/>
            <person name="Saw J.H."/>
            <person name="Jorgensen S.L."/>
            <person name="Zaremba-Niedzwiedzka K."/>
            <person name="Martijn J."/>
            <person name="Lind A.E."/>
            <person name="van Eijk R."/>
            <person name="Schleper C."/>
            <person name="Guy L."/>
            <person name="Ettema T.J."/>
        </authorList>
    </citation>
    <scope>NUCLEOTIDE SEQUENCE</scope>
</reference>
<keyword evidence="1" id="KW-0472">Membrane</keyword>
<dbReference type="EMBL" id="LAZR01008950">
    <property type="protein sequence ID" value="KKM75586.1"/>
    <property type="molecule type" value="Genomic_DNA"/>
</dbReference>
<gene>
    <name evidence="2" type="ORF">LCGC14_1388700</name>
</gene>
<evidence type="ECO:0000313" key="2">
    <source>
        <dbReference type="EMBL" id="KKM75586.1"/>
    </source>
</evidence>
<evidence type="ECO:0008006" key="3">
    <source>
        <dbReference type="Google" id="ProtNLM"/>
    </source>
</evidence>
<name>A0A0F9KLD1_9ZZZZ</name>
<dbReference type="AlphaFoldDB" id="A0A0F9KLD1"/>
<comment type="caution">
    <text evidence="2">The sequence shown here is derived from an EMBL/GenBank/DDBJ whole genome shotgun (WGS) entry which is preliminary data.</text>
</comment>
<protein>
    <recommendedName>
        <fullName evidence="3">Methyltransferase domain-containing protein</fullName>
    </recommendedName>
</protein>
<keyword evidence="1" id="KW-1133">Transmembrane helix</keyword>
<evidence type="ECO:0000256" key="1">
    <source>
        <dbReference type="SAM" id="Phobius"/>
    </source>
</evidence>
<feature type="transmembrane region" description="Helical" evidence="1">
    <location>
        <begin position="41"/>
        <end position="59"/>
    </location>
</feature>
<organism evidence="2">
    <name type="scientific">marine sediment metagenome</name>
    <dbReference type="NCBI Taxonomy" id="412755"/>
    <lineage>
        <taxon>unclassified sequences</taxon>
        <taxon>metagenomes</taxon>
        <taxon>ecological metagenomes</taxon>
    </lineage>
</organism>
<proteinExistence type="predicted"/>
<sequence length="380" mass="44636">ENKIPIRETPSIFTSQGWTRLERLGHKGSNLHGESITTTQVNALVFFLLLWPILILIIWRKTKMIKMNKYVQLSLADFLCSSLTRYRMIPALYTLAREMQPEDRHTLEYETQCRKALAGLKSVLRQSDCIQVQRLSDEDILEMVDAHKNWIQYTFYDMVFYFDTLQDGVEDAPIFKKRMEYYLPAMAEIVNSPFIDWRRGTFDTGVEHPTVLDIGSGDFPFVKLFRRDNNGNLWYIGVDKRGKQAIQMKQEDKIIINQYVMEIENFLCSRLEYLEKWKQQVNTVFFGNSLHCMKEPIKLLEQVAKLPSVTKIMVLEFAPQSALNFMFDFHVYMHAGTGDVPLPTLEGWFHETSFPTTQHIMHTYTKKKCTYSNYITMHTR</sequence>
<dbReference type="Gene3D" id="3.40.50.150">
    <property type="entry name" value="Vaccinia Virus protein VP39"/>
    <property type="match status" value="1"/>
</dbReference>
<dbReference type="InterPro" id="IPR029063">
    <property type="entry name" value="SAM-dependent_MTases_sf"/>
</dbReference>
<accession>A0A0F9KLD1</accession>
<feature type="non-terminal residue" evidence="2">
    <location>
        <position position="1"/>
    </location>
</feature>
<keyword evidence="1" id="KW-0812">Transmembrane</keyword>
<dbReference type="SUPFAM" id="SSF53335">
    <property type="entry name" value="S-adenosyl-L-methionine-dependent methyltransferases"/>
    <property type="match status" value="1"/>
</dbReference>